<dbReference type="PANTHER" id="PTHR10125:SF31">
    <property type="entry name" value="P2X RECEPTOR E"/>
    <property type="match status" value="1"/>
</dbReference>
<keyword evidence="3" id="KW-0813">Transport</keyword>
<dbReference type="Gene3D" id="1.10.287.940">
    <property type="entry name" value="atp-gated p2x4 ion channel"/>
    <property type="match status" value="1"/>
</dbReference>
<evidence type="ECO:0000256" key="3">
    <source>
        <dbReference type="ARBA" id="ARBA00022448"/>
    </source>
</evidence>
<dbReference type="Proteomes" id="UP001190700">
    <property type="component" value="Unassembled WGS sequence"/>
</dbReference>
<keyword evidence="13" id="KW-1185">Reference proteome</keyword>
<evidence type="ECO:0000256" key="9">
    <source>
        <dbReference type="ARBA" id="ARBA00023303"/>
    </source>
</evidence>
<comment type="similarity">
    <text evidence="2">Belongs to the P2X receptor family.</text>
</comment>
<dbReference type="PANTHER" id="PTHR10125">
    <property type="entry name" value="P2X PURINOCEPTOR"/>
    <property type="match status" value="1"/>
</dbReference>
<keyword evidence="6" id="KW-0406">Ion transport</keyword>
<evidence type="ECO:0000256" key="11">
    <source>
        <dbReference type="SAM" id="Phobius"/>
    </source>
</evidence>
<feature type="compositionally biased region" description="Polar residues" evidence="10">
    <location>
        <begin position="555"/>
        <end position="570"/>
    </location>
</feature>
<keyword evidence="7 11" id="KW-0472">Membrane</keyword>
<sequence>MPSLIPKQIGNINLDATFAYHTPKLVLIESRYLGIIKLLMTLGIFLYIFVYELFYLKSYLLCEAPTASTLVSGTWNKSFSDEACLEGNLLRNPSYTYNHDFKTVFPSADYDYCVNEIGVSGAACRDYTEVEEVLVSSQKDYAGVAWAYTYQWAGEYVDSGDDYNSTDSDAAEAEIRTYTETYFVRGVENFHISFNPEVITNRYVLKENFSDTKVGGSAINMAFELLDQDNKVMQGCTKYQSLAWSMDDTCQPVGQECKWEEEDIPYISMSTLLGAAGQTLDDNSTSMQVICQEYYMQQIYGNLTDSNYQTIRTMVDVDSYLIDSFLDITDSEMDTLDKWRAAVVEFCTDSIGREASMSLLVVLDFTNMGNAREAYRGPFRESTIQCKIKVSGKPNMPPLVSYSGAHPDQSQMDDVRVTAFGASIVISHTGEICVFNFSTLLLTLTTSITLLAVASTITDFLMLYVLPMREFCGAQKRQRVTIPKAREYQQQKTMSFEDKIRGEHNKLKSKIDTLETKMSSQADNYGWTTQLARMEARVEQLSRLVLDAEKKNQKMNLTSASSMPRANSTDYLPGGEDGLNGSVVDVDDERKEAEKSYFSFFNS</sequence>
<accession>A0AAE0FRI4</accession>
<protein>
    <submittedName>
        <fullName evidence="12">Uncharacterized protein</fullName>
    </submittedName>
</protein>
<feature type="region of interest" description="Disordered" evidence="10">
    <location>
        <begin position="555"/>
        <end position="586"/>
    </location>
</feature>
<keyword evidence="5 11" id="KW-1133">Transmembrane helix</keyword>
<evidence type="ECO:0000256" key="2">
    <source>
        <dbReference type="ARBA" id="ARBA00009848"/>
    </source>
</evidence>
<evidence type="ECO:0000256" key="7">
    <source>
        <dbReference type="ARBA" id="ARBA00023136"/>
    </source>
</evidence>
<evidence type="ECO:0000256" key="4">
    <source>
        <dbReference type="ARBA" id="ARBA00022692"/>
    </source>
</evidence>
<evidence type="ECO:0000256" key="10">
    <source>
        <dbReference type="SAM" id="MobiDB-lite"/>
    </source>
</evidence>
<comment type="caution">
    <text evidence="12">The sequence shown here is derived from an EMBL/GenBank/DDBJ whole genome shotgun (WGS) entry which is preliminary data.</text>
</comment>
<evidence type="ECO:0000256" key="1">
    <source>
        <dbReference type="ARBA" id="ARBA00004308"/>
    </source>
</evidence>
<dbReference type="GO" id="GO:0015267">
    <property type="term" value="F:channel activity"/>
    <property type="evidence" value="ECO:0007669"/>
    <property type="project" value="UniProtKB-ARBA"/>
</dbReference>
<proteinExistence type="inferred from homology"/>
<reference evidence="12 13" key="1">
    <citation type="journal article" date="2015" name="Genome Biol. Evol.">
        <title>Comparative Genomics of a Bacterivorous Green Alga Reveals Evolutionary Causalities and Consequences of Phago-Mixotrophic Mode of Nutrition.</title>
        <authorList>
            <person name="Burns J.A."/>
            <person name="Paasch A."/>
            <person name="Narechania A."/>
            <person name="Kim E."/>
        </authorList>
    </citation>
    <scope>NUCLEOTIDE SEQUENCE [LARGE SCALE GENOMIC DNA]</scope>
    <source>
        <strain evidence="12 13">PLY_AMNH</strain>
    </source>
</reference>
<evidence type="ECO:0000256" key="6">
    <source>
        <dbReference type="ARBA" id="ARBA00023065"/>
    </source>
</evidence>
<evidence type="ECO:0000313" key="13">
    <source>
        <dbReference type="Proteomes" id="UP001190700"/>
    </source>
</evidence>
<dbReference type="AlphaFoldDB" id="A0AAE0FRI4"/>
<evidence type="ECO:0000256" key="5">
    <source>
        <dbReference type="ARBA" id="ARBA00022989"/>
    </source>
</evidence>
<organism evidence="12 13">
    <name type="scientific">Cymbomonas tetramitiformis</name>
    <dbReference type="NCBI Taxonomy" id="36881"/>
    <lineage>
        <taxon>Eukaryota</taxon>
        <taxon>Viridiplantae</taxon>
        <taxon>Chlorophyta</taxon>
        <taxon>Pyramimonadophyceae</taxon>
        <taxon>Pyramimonadales</taxon>
        <taxon>Pyramimonadaceae</taxon>
        <taxon>Cymbomonas</taxon>
    </lineage>
</organism>
<name>A0AAE0FRI4_9CHLO</name>
<evidence type="ECO:0000256" key="8">
    <source>
        <dbReference type="ARBA" id="ARBA00023286"/>
    </source>
</evidence>
<comment type="subcellular location">
    <subcellularLocation>
        <location evidence="1">Endomembrane system</location>
    </subcellularLocation>
</comment>
<keyword evidence="9" id="KW-0407">Ion channel</keyword>
<gene>
    <name evidence="12" type="ORF">CYMTET_26553</name>
</gene>
<dbReference type="GO" id="GO:0007165">
    <property type="term" value="P:signal transduction"/>
    <property type="evidence" value="ECO:0007669"/>
    <property type="project" value="UniProtKB-ARBA"/>
</dbReference>
<dbReference type="EMBL" id="LGRX02014385">
    <property type="protein sequence ID" value="KAK3264731.1"/>
    <property type="molecule type" value="Genomic_DNA"/>
</dbReference>
<keyword evidence="8" id="KW-1071">Ligand-gated ion channel</keyword>
<feature type="transmembrane region" description="Helical" evidence="11">
    <location>
        <begin position="32"/>
        <end position="56"/>
    </location>
</feature>
<dbReference type="GO" id="GO:0016020">
    <property type="term" value="C:membrane"/>
    <property type="evidence" value="ECO:0007669"/>
    <property type="project" value="TreeGrafter"/>
</dbReference>
<keyword evidence="4 11" id="KW-0812">Transmembrane</keyword>
<dbReference type="GO" id="GO:0070588">
    <property type="term" value="P:calcium ion transmembrane transport"/>
    <property type="evidence" value="ECO:0007669"/>
    <property type="project" value="TreeGrafter"/>
</dbReference>
<evidence type="ECO:0000313" key="12">
    <source>
        <dbReference type="EMBL" id="KAK3264731.1"/>
    </source>
</evidence>
<dbReference type="InterPro" id="IPR059116">
    <property type="entry name" value="P2X_receptor"/>
</dbReference>
<dbReference type="GO" id="GO:0012505">
    <property type="term" value="C:endomembrane system"/>
    <property type="evidence" value="ECO:0007669"/>
    <property type="project" value="UniProtKB-SubCell"/>
</dbReference>